<reference evidence="2 3" key="1">
    <citation type="submission" date="2018-08" db="EMBL/GenBank/DDBJ databases">
        <title>Genomic Encyclopedia of Type Strains, Phase IV (KMG-IV): sequencing the most valuable type-strain genomes for metagenomic binning, comparative biology and taxonomic classification.</title>
        <authorList>
            <person name="Goeker M."/>
        </authorList>
    </citation>
    <scope>NUCLEOTIDE SEQUENCE [LARGE SCALE GENOMIC DNA]</scope>
    <source>
        <strain evidence="2 3">BW863</strain>
    </source>
</reference>
<dbReference type="AlphaFoldDB" id="A0A3D9Z4I0"/>
<dbReference type="InterPro" id="IPR000873">
    <property type="entry name" value="AMP-dep_synth/lig_dom"/>
</dbReference>
<gene>
    <name evidence="2" type="ORF">DES32_0416</name>
</gene>
<dbReference type="RefSeq" id="WP_115835001.1">
    <property type="nucleotide sequence ID" value="NZ_CP025086.1"/>
</dbReference>
<proteinExistence type="predicted"/>
<dbReference type="Proteomes" id="UP000256900">
    <property type="component" value="Unassembled WGS sequence"/>
</dbReference>
<accession>A0A3D9Z4I0</accession>
<dbReference type="PANTHER" id="PTHR24096:SF420">
    <property type="entry name" value="LONG-CHAIN-FATTY-ACID--COA LIGASE-RELATED"/>
    <property type="match status" value="1"/>
</dbReference>
<dbReference type="InterPro" id="IPR042099">
    <property type="entry name" value="ANL_N_sf"/>
</dbReference>
<dbReference type="SUPFAM" id="SSF56801">
    <property type="entry name" value="Acetyl-CoA synthetase-like"/>
    <property type="match status" value="1"/>
</dbReference>
<dbReference type="OrthoDB" id="9803968at2"/>
<evidence type="ECO:0000313" key="2">
    <source>
        <dbReference type="EMBL" id="REF89198.1"/>
    </source>
</evidence>
<evidence type="ECO:0000313" key="3">
    <source>
        <dbReference type="Proteomes" id="UP000256900"/>
    </source>
</evidence>
<dbReference type="PANTHER" id="PTHR24096">
    <property type="entry name" value="LONG-CHAIN-FATTY-ACID--COA LIGASE"/>
    <property type="match status" value="1"/>
</dbReference>
<organism evidence="2 3">
    <name type="scientific">Methylovirgula ligni</name>
    <dbReference type="NCBI Taxonomy" id="569860"/>
    <lineage>
        <taxon>Bacteria</taxon>
        <taxon>Pseudomonadati</taxon>
        <taxon>Pseudomonadota</taxon>
        <taxon>Alphaproteobacteria</taxon>
        <taxon>Hyphomicrobiales</taxon>
        <taxon>Beijerinckiaceae</taxon>
        <taxon>Methylovirgula</taxon>
    </lineage>
</organism>
<feature type="domain" description="AMP-dependent synthetase/ligase" evidence="1">
    <location>
        <begin position="48"/>
        <end position="426"/>
    </location>
</feature>
<sequence length="627" mass="66263">MPASALPNQRPVDLGPLDIALTPGGDGVLYARSPIELGSYEDRVTLWLDRWAALRPDQIFLAEREASGVWARITYAQARAKARRLASALLARGLSAEWPLVILSGNSIAHALLGLAALYAGIPYAPISPAYALAAPDFTRLKSIFGLLTPGLVFAEDGAAYAQALAVAPETATRLVASAPPLGAELLSDLLATPETAALDRIESDVGPRTIAKFMFTSGSTAAPKAVITTQRMLCANQAMIARALRFLASEPPVLLDWLPWSHSFGGNQNFNLVLAHGGTLYIDAGRPTPDGIAATLANLREISPTLHFNVPAGIEMLLPHLAREKKLATNFFRHLRLTFFAGAPIGRATYETWNEAAAAACGETILAMSGYGATESGPATTFWTPAIRAEGGVGLPLPGAELKLTPRGEKLEVRVKGPNVTPGYWRDPDATQQAFDDEGFFRLGDALRLADAAQPRQGFCFDGRVGEDFKLATGTWVSTGPLREACRAALAPFAQDVVLTGAGQPFAGAFVFPNFAACKSLGLDPAATPVEIVAHPKVRAKFQALLDTFASATGGSSRRIARLILLSEPASAAAGELTDKQALNAEAVLTNRADLLPGLFSATPPAQVIIAAATPAEHRQDFVIAK</sequence>
<dbReference type="Pfam" id="PF00501">
    <property type="entry name" value="AMP-binding"/>
    <property type="match status" value="1"/>
</dbReference>
<dbReference type="Gene3D" id="3.40.50.12780">
    <property type="entry name" value="N-terminal domain of ligase-like"/>
    <property type="match status" value="1"/>
</dbReference>
<dbReference type="EMBL" id="QUMO01000001">
    <property type="protein sequence ID" value="REF89198.1"/>
    <property type="molecule type" value="Genomic_DNA"/>
</dbReference>
<comment type="caution">
    <text evidence="2">The sequence shown here is derived from an EMBL/GenBank/DDBJ whole genome shotgun (WGS) entry which is preliminary data.</text>
</comment>
<evidence type="ECO:0000259" key="1">
    <source>
        <dbReference type="Pfam" id="PF00501"/>
    </source>
</evidence>
<keyword evidence="3" id="KW-1185">Reference proteome</keyword>
<dbReference type="GO" id="GO:0016405">
    <property type="term" value="F:CoA-ligase activity"/>
    <property type="evidence" value="ECO:0007669"/>
    <property type="project" value="TreeGrafter"/>
</dbReference>
<name>A0A3D9Z4I0_9HYPH</name>
<protein>
    <submittedName>
        <fullName evidence="2">Feruloyl-CoA synthase</fullName>
    </submittedName>
</protein>